<accession>A0A2N5X287</accession>
<dbReference type="EMBL" id="PKUS01000012">
    <property type="protein sequence ID" value="PLW68599.1"/>
    <property type="molecule type" value="Genomic_DNA"/>
</dbReference>
<dbReference type="Proteomes" id="UP000235005">
    <property type="component" value="Unassembled WGS sequence"/>
</dbReference>
<evidence type="ECO:0000313" key="1">
    <source>
        <dbReference type="EMBL" id="PLW68599.1"/>
    </source>
</evidence>
<organism evidence="1 2">
    <name type="scientific">Pseudohalioglobus lutimaris</name>
    <dbReference type="NCBI Taxonomy" id="1737061"/>
    <lineage>
        <taxon>Bacteria</taxon>
        <taxon>Pseudomonadati</taxon>
        <taxon>Pseudomonadota</taxon>
        <taxon>Gammaproteobacteria</taxon>
        <taxon>Cellvibrionales</taxon>
        <taxon>Halieaceae</taxon>
        <taxon>Pseudohalioglobus</taxon>
    </lineage>
</organism>
<proteinExistence type="predicted"/>
<sequence length="144" mass="15485">MICIILLWRVLLSTARMNRFALLLLLSWCQAVPVSVASTAADDALVNERLTASGAAMERHWQVDCQAALVALTTPIGSVPAGARAALGETLRKCRFIYQPPGESAAGACPDYAALLQAWQGLDDATLKAQLEHSQHCPPTLEMK</sequence>
<keyword evidence="2" id="KW-1185">Reference proteome</keyword>
<comment type="caution">
    <text evidence="1">The sequence shown here is derived from an EMBL/GenBank/DDBJ whole genome shotgun (WGS) entry which is preliminary data.</text>
</comment>
<protein>
    <submittedName>
        <fullName evidence="1">Uncharacterized protein</fullName>
    </submittedName>
</protein>
<evidence type="ECO:0000313" key="2">
    <source>
        <dbReference type="Proteomes" id="UP000235005"/>
    </source>
</evidence>
<name>A0A2N5X287_9GAMM</name>
<reference evidence="1 2" key="1">
    <citation type="submission" date="2018-01" db="EMBL/GenBank/DDBJ databases">
        <title>The draft genome sequence of Halioglobus lutimaris HF004.</title>
        <authorList>
            <person name="Du Z.-J."/>
            <person name="Shi M.-J."/>
        </authorList>
    </citation>
    <scope>NUCLEOTIDE SEQUENCE [LARGE SCALE GENOMIC DNA]</scope>
    <source>
        <strain evidence="1 2">HF004</strain>
    </source>
</reference>
<dbReference type="AlphaFoldDB" id="A0A2N5X287"/>
<gene>
    <name evidence="1" type="ORF">C0039_11315</name>
</gene>